<organism evidence="1 2">
    <name type="scientific">Rhynchospora breviuscula</name>
    <dbReference type="NCBI Taxonomy" id="2022672"/>
    <lineage>
        <taxon>Eukaryota</taxon>
        <taxon>Viridiplantae</taxon>
        <taxon>Streptophyta</taxon>
        <taxon>Embryophyta</taxon>
        <taxon>Tracheophyta</taxon>
        <taxon>Spermatophyta</taxon>
        <taxon>Magnoliopsida</taxon>
        <taxon>Liliopsida</taxon>
        <taxon>Poales</taxon>
        <taxon>Cyperaceae</taxon>
        <taxon>Cyperoideae</taxon>
        <taxon>Rhynchosporeae</taxon>
        <taxon>Rhynchospora</taxon>
    </lineage>
</organism>
<gene>
    <name evidence="1" type="ORF">LUZ63_012892</name>
</gene>
<dbReference type="PRINTS" id="PR02054">
    <property type="entry name" value="FAM175PLANT"/>
</dbReference>
<dbReference type="GO" id="GO:0005634">
    <property type="term" value="C:nucleus"/>
    <property type="evidence" value="ECO:0007669"/>
    <property type="project" value="TreeGrafter"/>
</dbReference>
<dbReference type="EMBL" id="JAMQYH010000004">
    <property type="protein sequence ID" value="KAJ1688737.1"/>
    <property type="molecule type" value="Genomic_DNA"/>
</dbReference>
<name>A0A9Q0HJP5_9POAL</name>
<dbReference type="PANTHER" id="PTHR31728">
    <property type="entry name" value="ABRAXAS FAMILY MEMBER"/>
    <property type="match status" value="1"/>
</dbReference>
<keyword evidence="2" id="KW-1185">Reference proteome</keyword>
<dbReference type="GO" id="GO:0031593">
    <property type="term" value="F:polyubiquitin modification-dependent protein binding"/>
    <property type="evidence" value="ECO:0007669"/>
    <property type="project" value="TreeGrafter"/>
</dbReference>
<dbReference type="Proteomes" id="UP001151287">
    <property type="component" value="Unassembled WGS sequence"/>
</dbReference>
<reference evidence="1" key="1">
    <citation type="journal article" date="2022" name="Cell">
        <title>Repeat-based holocentromeres influence genome architecture and karyotype evolution.</title>
        <authorList>
            <person name="Hofstatter P.G."/>
            <person name="Thangavel G."/>
            <person name="Lux T."/>
            <person name="Neumann P."/>
            <person name="Vondrak T."/>
            <person name="Novak P."/>
            <person name="Zhang M."/>
            <person name="Costa L."/>
            <person name="Castellani M."/>
            <person name="Scott A."/>
            <person name="Toegelov H."/>
            <person name="Fuchs J."/>
            <person name="Mata-Sucre Y."/>
            <person name="Dias Y."/>
            <person name="Vanzela A.L.L."/>
            <person name="Huettel B."/>
            <person name="Almeida C.C.S."/>
            <person name="Simkova H."/>
            <person name="Souza G."/>
            <person name="Pedrosa-Harand A."/>
            <person name="Macas J."/>
            <person name="Mayer K.F.X."/>
            <person name="Houben A."/>
            <person name="Marques A."/>
        </authorList>
    </citation>
    <scope>NUCLEOTIDE SEQUENCE</scope>
    <source>
        <strain evidence="1">RhyBre1mFocal</strain>
    </source>
</reference>
<sequence length="315" mass="33927">MATPPPSSDLSISGAALASLLHLAATSASDSSGLLSGHLSLPSSPSAPLSDYDPSPSIPTPSPSSNLFITHLFSFNSPLSFFSSLGQVDASFLRSHFPDSSSLVGWFSFRRNSALRPSMRELAVSVSLSKTLGADTPCVFLLLSSSLSPNRAVHTHDYRAFLLRPGAKPVLEPMSLRVLNVGPSSSGGQYSAFSANLSTLPSMPCAIRGMDDADSMVICEGGKEKSKKEESLLAMKEKAREQKVLDASTEGFEVERLERLVGGPANAYTHEIEELYRSMLRKLESLTHQVEKTSAMVFEQENRNLELRCKVAGME</sequence>
<evidence type="ECO:0000313" key="1">
    <source>
        <dbReference type="EMBL" id="KAJ1688737.1"/>
    </source>
</evidence>
<dbReference type="InterPro" id="IPR023241">
    <property type="entry name" value="FAM175_plant"/>
</dbReference>
<dbReference type="AlphaFoldDB" id="A0A9Q0HJP5"/>
<evidence type="ECO:0000313" key="2">
    <source>
        <dbReference type="Proteomes" id="UP001151287"/>
    </source>
</evidence>
<protein>
    <submittedName>
        <fullName evidence="1">Uncharacterized protein</fullName>
    </submittedName>
</protein>
<dbReference type="InterPro" id="IPR023238">
    <property type="entry name" value="FAM175"/>
</dbReference>
<accession>A0A9Q0HJP5</accession>
<dbReference type="PRINTS" id="PR02051">
    <property type="entry name" value="PROTEINF175"/>
</dbReference>
<dbReference type="OrthoDB" id="6358435at2759"/>
<dbReference type="PANTHER" id="PTHR31728:SF5">
    <property type="entry name" value="OS07G0540200 PROTEIN"/>
    <property type="match status" value="1"/>
</dbReference>
<proteinExistence type="predicted"/>
<comment type="caution">
    <text evidence="1">The sequence shown here is derived from an EMBL/GenBank/DDBJ whole genome shotgun (WGS) entry which is preliminary data.</text>
</comment>
<dbReference type="Pfam" id="PF21125">
    <property type="entry name" value="MPN_2A_DUB_like"/>
    <property type="match status" value="1"/>
</dbReference>